<accession>X1SVS4</accession>
<sequence>MILTVPITGKLISYDPETKIGVGSDDSPVKPLDFNKLLPEGCDFKWEAVVYDYEEGMVIVEITFAKKVTVTEWDKTKDPPEPLAWRKESDTEFYKRQASTEKIIRDTFEDKTADEFYEITKEPRLEMP</sequence>
<dbReference type="AlphaFoldDB" id="X1SVS4"/>
<reference evidence="1" key="1">
    <citation type="journal article" date="2014" name="Front. Microbiol.">
        <title>High frequency of phylogenetically diverse reductive dehalogenase-homologous genes in deep subseafloor sedimentary metagenomes.</title>
        <authorList>
            <person name="Kawai M."/>
            <person name="Futagami T."/>
            <person name="Toyoda A."/>
            <person name="Takaki Y."/>
            <person name="Nishi S."/>
            <person name="Hori S."/>
            <person name="Arai W."/>
            <person name="Tsubouchi T."/>
            <person name="Morono Y."/>
            <person name="Uchiyama I."/>
            <person name="Ito T."/>
            <person name="Fujiyama A."/>
            <person name="Inagaki F."/>
            <person name="Takami H."/>
        </authorList>
    </citation>
    <scope>NUCLEOTIDE SEQUENCE</scope>
    <source>
        <strain evidence="1">Expedition CK06-06</strain>
    </source>
</reference>
<dbReference type="EMBL" id="BARW01015642">
    <property type="protein sequence ID" value="GAI97167.1"/>
    <property type="molecule type" value="Genomic_DNA"/>
</dbReference>
<gene>
    <name evidence="1" type="ORF">S12H4_27403</name>
</gene>
<evidence type="ECO:0000313" key="1">
    <source>
        <dbReference type="EMBL" id="GAI97167.1"/>
    </source>
</evidence>
<proteinExistence type="predicted"/>
<organism evidence="1">
    <name type="scientific">marine sediment metagenome</name>
    <dbReference type="NCBI Taxonomy" id="412755"/>
    <lineage>
        <taxon>unclassified sequences</taxon>
        <taxon>metagenomes</taxon>
        <taxon>ecological metagenomes</taxon>
    </lineage>
</organism>
<name>X1SVS4_9ZZZZ</name>
<comment type="caution">
    <text evidence="1">The sequence shown here is derived from an EMBL/GenBank/DDBJ whole genome shotgun (WGS) entry which is preliminary data.</text>
</comment>
<protein>
    <submittedName>
        <fullName evidence="1">Uncharacterized protein</fullName>
    </submittedName>
</protein>